<name>A0ABD2BFN3_VESSQ</name>
<gene>
    <name evidence="1" type="ORF">V1478_005015</name>
</gene>
<dbReference type="EMBL" id="JAUDFV010000105">
    <property type="protein sequence ID" value="KAL2731470.1"/>
    <property type="molecule type" value="Genomic_DNA"/>
</dbReference>
<evidence type="ECO:0000313" key="1">
    <source>
        <dbReference type="EMBL" id="KAL2731470.1"/>
    </source>
</evidence>
<organism evidence="1 2">
    <name type="scientific">Vespula squamosa</name>
    <name type="common">Southern yellow jacket</name>
    <name type="synonym">Wasp</name>
    <dbReference type="NCBI Taxonomy" id="30214"/>
    <lineage>
        <taxon>Eukaryota</taxon>
        <taxon>Metazoa</taxon>
        <taxon>Ecdysozoa</taxon>
        <taxon>Arthropoda</taxon>
        <taxon>Hexapoda</taxon>
        <taxon>Insecta</taxon>
        <taxon>Pterygota</taxon>
        <taxon>Neoptera</taxon>
        <taxon>Endopterygota</taxon>
        <taxon>Hymenoptera</taxon>
        <taxon>Apocrita</taxon>
        <taxon>Aculeata</taxon>
        <taxon>Vespoidea</taxon>
        <taxon>Vespidae</taxon>
        <taxon>Vespinae</taxon>
        <taxon>Vespula</taxon>
    </lineage>
</organism>
<sequence length="61" mass="7274">MLEDKNNCTLYLVIEECAKQILTKKIDTYLYMCVFHYSNIFEYVKCSYACNIFISKLKDTL</sequence>
<accession>A0ABD2BFN3</accession>
<comment type="caution">
    <text evidence="1">The sequence shown here is derived from an EMBL/GenBank/DDBJ whole genome shotgun (WGS) entry which is preliminary data.</text>
</comment>
<proteinExistence type="predicted"/>
<reference evidence="1 2" key="1">
    <citation type="journal article" date="2024" name="Ann. Entomol. Soc. Am.">
        <title>Genomic analyses of the southern and eastern yellowjacket wasps (Hymenoptera: Vespidae) reveal evolutionary signatures of social life.</title>
        <authorList>
            <person name="Catto M.A."/>
            <person name="Caine P.B."/>
            <person name="Orr S.E."/>
            <person name="Hunt B.G."/>
            <person name="Goodisman M.A.D."/>
        </authorList>
    </citation>
    <scope>NUCLEOTIDE SEQUENCE [LARGE SCALE GENOMIC DNA]</scope>
    <source>
        <strain evidence="1">233</strain>
        <tissue evidence="1">Head and thorax</tissue>
    </source>
</reference>
<protein>
    <submittedName>
        <fullName evidence="1">Uncharacterized protein</fullName>
    </submittedName>
</protein>
<dbReference type="AlphaFoldDB" id="A0ABD2BFN3"/>
<keyword evidence="2" id="KW-1185">Reference proteome</keyword>
<dbReference type="Proteomes" id="UP001607302">
    <property type="component" value="Unassembled WGS sequence"/>
</dbReference>
<evidence type="ECO:0000313" key="2">
    <source>
        <dbReference type="Proteomes" id="UP001607302"/>
    </source>
</evidence>